<dbReference type="GO" id="GO:0008198">
    <property type="term" value="F:ferrous iron binding"/>
    <property type="evidence" value="ECO:0007669"/>
    <property type="project" value="InterPro"/>
</dbReference>
<dbReference type="Gene3D" id="3.40.830.10">
    <property type="entry name" value="LigB-like"/>
    <property type="match status" value="1"/>
</dbReference>
<dbReference type="InterPro" id="IPR004183">
    <property type="entry name" value="Xdiol_dOase_suB"/>
</dbReference>
<name>W1RQE1_9GAMM</name>
<proteinExistence type="predicted"/>
<sequence>MATIMGGIATSHIPAIGVAMDKGLEQTPYWKSFFDAYPPVREWLYSQEPDIVVVFYNDHGLEFFHDRKPTFAIGAAPQYENADEGWGIAEIPPVTGETELSWHIVNQLIEHDFDITVCQEMKVDHGLTVPLTLMWPGHQYGHIKVIPIAINCERHPMPKPSRCFDFGKAIGNAIRSYPGEQNVVVFGTGGLSHQLDGQRAGFINKLFDLYCMDKIVDEPEVLTKLTNFDLIEKAGSQGVELNMWLAMRGALQGKLTERHRSYHLPISNTGAGLQLLATSDAVDVNQC</sequence>
<organism evidence="2 3">
    <name type="scientific">Marinomonas profundimaris</name>
    <dbReference type="NCBI Taxonomy" id="1208321"/>
    <lineage>
        <taxon>Bacteria</taxon>
        <taxon>Pseudomonadati</taxon>
        <taxon>Pseudomonadota</taxon>
        <taxon>Gammaproteobacteria</taxon>
        <taxon>Oceanospirillales</taxon>
        <taxon>Oceanospirillaceae</taxon>
        <taxon>Marinomonas</taxon>
    </lineage>
</organism>
<gene>
    <name evidence="2" type="ORF">D104_13255</name>
</gene>
<dbReference type="Pfam" id="PF02900">
    <property type="entry name" value="LigB"/>
    <property type="match status" value="1"/>
</dbReference>
<evidence type="ECO:0000259" key="1">
    <source>
        <dbReference type="Pfam" id="PF02900"/>
    </source>
</evidence>
<evidence type="ECO:0000313" key="3">
    <source>
        <dbReference type="Proteomes" id="UP000018857"/>
    </source>
</evidence>
<keyword evidence="2" id="KW-0560">Oxidoreductase</keyword>
<dbReference type="EMBL" id="AYOZ01000034">
    <property type="protein sequence ID" value="ETI59286.1"/>
    <property type="molecule type" value="Genomic_DNA"/>
</dbReference>
<dbReference type="NCBIfam" id="NF009902">
    <property type="entry name" value="PRK13365.1"/>
    <property type="match status" value="1"/>
</dbReference>
<dbReference type="STRING" id="1208321.D104_13255"/>
<dbReference type="PATRIC" id="fig|1208321.3.peg.2638"/>
<dbReference type="AlphaFoldDB" id="W1RQE1"/>
<dbReference type="SUPFAM" id="SSF53213">
    <property type="entry name" value="LigB-like"/>
    <property type="match status" value="1"/>
</dbReference>
<comment type="caution">
    <text evidence="2">The sequence shown here is derived from an EMBL/GenBank/DDBJ whole genome shotgun (WGS) entry which is preliminary data.</text>
</comment>
<protein>
    <submittedName>
        <fullName evidence="2">Protocatechuate 3,4-dioxygenase subunit beta</fullName>
    </submittedName>
</protein>
<evidence type="ECO:0000313" key="2">
    <source>
        <dbReference type="EMBL" id="ETI59286.1"/>
    </source>
</evidence>
<keyword evidence="2" id="KW-0223">Dioxygenase</keyword>
<accession>W1RQE1</accession>
<reference evidence="2 3" key="1">
    <citation type="journal article" date="2014" name="Genome Announc.">
        <title>Draft Genome Sequence of Marinomonas sp. Strain D104, a Polycyclic Aromatic Hydrocarbon-Degrading Bacterium from the Deep-Sea Sediment of the Arctic Ocean.</title>
        <authorList>
            <person name="Dong C."/>
            <person name="Bai X."/>
            <person name="Lai Q."/>
            <person name="Xie Y."/>
            <person name="Chen X."/>
            <person name="Shao Z."/>
        </authorList>
    </citation>
    <scope>NUCLEOTIDE SEQUENCE [LARGE SCALE GENOMIC DNA]</scope>
    <source>
        <strain evidence="2 3">D104</strain>
    </source>
</reference>
<feature type="domain" description="Extradiol ring-cleavage dioxygenase class III enzyme subunit B" evidence="1">
    <location>
        <begin position="8"/>
        <end position="270"/>
    </location>
</feature>
<dbReference type="RefSeq" id="WP_024024708.1">
    <property type="nucleotide sequence ID" value="NZ_AYOZ01000034.1"/>
</dbReference>
<dbReference type="GO" id="GO:0016702">
    <property type="term" value="F:oxidoreductase activity, acting on single donors with incorporation of molecular oxygen, incorporation of two atoms of oxygen"/>
    <property type="evidence" value="ECO:0007669"/>
    <property type="project" value="UniProtKB-ARBA"/>
</dbReference>
<dbReference type="Proteomes" id="UP000018857">
    <property type="component" value="Unassembled WGS sequence"/>
</dbReference>
<keyword evidence="3" id="KW-1185">Reference proteome</keyword>
<dbReference type="eggNOG" id="COG3384">
    <property type="taxonomic scope" value="Bacteria"/>
</dbReference>
<dbReference type="NCBIfam" id="NF009901">
    <property type="entry name" value="PRK13364.1"/>
    <property type="match status" value="1"/>
</dbReference>
<dbReference type="OrthoDB" id="8673673at2"/>